<sequence>MTLHQPVKMQQSTSYSTLLPYPNLPPPMVDGPVGARVVPIIPYKHSSKWNSTVGRHREPFVVTFDTRGMPEGYGVKHGDLTSYSLMIMNTVIVRGGDTVRFPTPGKKIQLRIVWPGYDSVDFSSMIDIQEITVSELAGRVASLYTDYFQIARQRNCTEYGWSFTAEALATLRVLNIRNVYDNVFQAEVAFG</sequence>
<dbReference type="Proteomes" id="UP000736335">
    <property type="component" value="Unassembled WGS sequence"/>
</dbReference>
<reference evidence="1" key="2">
    <citation type="submission" date="2020-11" db="EMBL/GenBank/DDBJ databases">
        <authorList>
            <consortium name="DOE Joint Genome Institute"/>
            <person name="Kuo A."/>
            <person name="Miyauchi S."/>
            <person name="Kiss E."/>
            <person name="Drula E."/>
            <person name="Kohler A."/>
            <person name="Sanchez-Garcia M."/>
            <person name="Andreopoulos B."/>
            <person name="Barry K.W."/>
            <person name="Bonito G."/>
            <person name="Buee M."/>
            <person name="Carver A."/>
            <person name="Chen C."/>
            <person name="Cichocki N."/>
            <person name="Clum A."/>
            <person name="Culley D."/>
            <person name="Crous P.W."/>
            <person name="Fauchery L."/>
            <person name="Girlanda M."/>
            <person name="Hayes R."/>
            <person name="Keri Z."/>
            <person name="Labutti K."/>
            <person name="Lipzen A."/>
            <person name="Lombard V."/>
            <person name="Magnuson J."/>
            <person name="Maillard F."/>
            <person name="Morin E."/>
            <person name="Murat C."/>
            <person name="Nolan M."/>
            <person name="Ohm R."/>
            <person name="Pangilinan J."/>
            <person name="Pereira M."/>
            <person name="Perotto S."/>
            <person name="Peter M."/>
            <person name="Riley R."/>
            <person name="Sitrit Y."/>
            <person name="Stielow B."/>
            <person name="Szollosi G."/>
            <person name="Zifcakova L."/>
            <person name="Stursova M."/>
            <person name="Spatafora J.W."/>
            <person name="Tedersoo L."/>
            <person name="Vaario L.-M."/>
            <person name="Yamada A."/>
            <person name="Yan M."/>
            <person name="Wang P."/>
            <person name="Xu J."/>
            <person name="Bruns T."/>
            <person name="Baldrian P."/>
            <person name="Vilgalys R."/>
            <person name="Henrissat B."/>
            <person name="Grigoriev I.V."/>
            <person name="Hibbett D."/>
            <person name="Nagy L.G."/>
            <person name="Martin F.M."/>
        </authorList>
    </citation>
    <scope>NUCLEOTIDE SEQUENCE</scope>
    <source>
        <strain evidence="1">UH-Tt-Lm1</strain>
    </source>
</reference>
<evidence type="ECO:0000313" key="2">
    <source>
        <dbReference type="Proteomes" id="UP000736335"/>
    </source>
</evidence>
<name>A0A9P6H5K4_9AGAM</name>
<protein>
    <submittedName>
        <fullName evidence="1">Uncharacterized protein</fullName>
    </submittedName>
</protein>
<gene>
    <name evidence="1" type="ORF">BJ322DRAFT_1024387</name>
</gene>
<dbReference type="OrthoDB" id="2662268at2759"/>
<evidence type="ECO:0000313" key="1">
    <source>
        <dbReference type="EMBL" id="KAF9779507.1"/>
    </source>
</evidence>
<dbReference type="EMBL" id="WIUZ02000019">
    <property type="protein sequence ID" value="KAF9779507.1"/>
    <property type="molecule type" value="Genomic_DNA"/>
</dbReference>
<proteinExistence type="predicted"/>
<dbReference type="AlphaFoldDB" id="A0A9P6H5K4"/>
<accession>A0A9P6H5K4</accession>
<organism evidence="1 2">
    <name type="scientific">Thelephora terrestris</name>
    <dbReference type="NCBI Taxonomy" id="56493"/>
    <lineage>
        <taxon>Eukaryota</taxon>
        <taxon>Fungi</taxon>
        <taxon>Dikarya</taxon>
        <taxon>Basidiomycota</taxon>
        <taxon>Agaricomycotina</taxon>
        <taxon>Agaricomycetes</taxon>
        <taxon>Thelephorales</taxon>
        <taxon>Thelephoraceae</taxon>
        <taxon>Thelephora</taxon>
    </lineage>
</organism>
<comment type="caution">
    <text evidence="1">The sequence shown here is derived from an EMBL/GenBank/DDBJ whole genome shotgun (WGS) entry which is preliminary data.</text>
</comment>
<reference evidence="1" key="1">
    <citation type="journal article" date="2020" name="Nat. Commun.">
        <title>Large-scale genome sequencing of mycorrhizal fungi provides insights into the early evolution of symbiotic traits.</title>
        <authorList>
            <person name="Miyauchi S."/>
            <person name="Kiss E."/>
            <person name="Kuo A."/>
            <person name="Drula E."/>
            <person name="Kohler A."/>
            <person name="Sanchez-Garcia M."/>
            <person name="Morin E."/>
            <person name="Andreopoulos B."/>
            <person name="Barry K.W."/>
            <person name="Bonito G."/>
            <person name="Buee M."/>
            <person name="Carver A."/>
            <person name="Chen C."/>
            <person name="Cichocki N."/>
            <person name="Clum A."/>
            <person name="Culley D."/>
            <person name="Crous P.W."/>
            <person name="Fauchery L."/>
            <person name="Girlanda M."/>
            <person name="Hayes R.D."/>
            <person name="Keri Z."/>
            <person name="LaButti K."/>
            <person name="Lipzen A."/>
            <person name="Lombard V."/>
            <person name="Magnuson J."/>
            <person name="Maillard F."/>
            <person name="Murat C."/>
            <person name="Nolan M."/>
            <person name="Ohm R.A."/>
            <person name="Pangilinan J."/>
            <person name="Pereira M.F."/>
            <person name="Perotto S."/>
            <person name="Peter M."/>
            <person name="Pfister S."/>
            <person name="Riley R."/>
            <person name="Sitrit Y."/>
            <person name="Stielow J.B."/>
            <person name="Szollosi G."/>
            <person name="Zifcakova L."/>
            <person name="Stursova M."/>
            <person name="Spatafora J.W."/>
            <person name="Tedersoo L."/>
            <person name="Vaario L.M."/>
            <person name="Yamada A."/>
            <person name="Yan M."/>
            <person name="Wang P."/>
            <person name="Xu J."/>
            <person name="Bruns T."/>
            <person name="Baldrian P."/>
            <person name="Vilgalys R."/>
            <person name="Dunand C."/>
            <person name="Henrissat B."/>
            <person name="Grigoriev I.V."/>
            <person name="Hibbett D."/>
            <person name="Nagy L.G."/>
            <person name="Martin F.M."/>
        </authorList>
    </citation>
    <scope>NUCLEOTIDE SEQUENCE</scope>
    <source>
        <strain evidence="1">UH-Tt-Lm1</strain>
    </source>
</reference>
<keyword evidence="2" id="KW-1185">Reference proteome</keyword>